<dbReference type="Proteomes" id="UP000887577">
    <property type="component" value="Unplaced"/>
</dbReference>
<sequence length="150" mass="17298">MWNIDENDDIQNSVAAFIDWQTIHEGSPMSDLARILTFCCDGGIRRQLEIFAIEFYFECLIKEFNGDISKVPYTIESLKKAYNLAFLSQAFMLPGGIAFMFGIIEDKKDISQSVKDCIWNEAELKVFHALQDADRLLSNELKDFYEKYGL</sequence>
<dbReference type="InterPro" id="IPR052961">
    <property type="entry name" value="Oxido-Kinase-like_Enzymes"/>
</dbReference>
<keyword evidence="2" id="KW-1185">Reference proteome</keyword>
<protein>
    <submittedName>
        <fullName evidence="3">Uncharacterized protein</fullName>
    </submittedName>
</protein>
<keyword evidence="1" id="KW-0812">Transmembrane</keyword>
<dbReference type="InterPro" id="IPR012877">
    <property type="entry name" value="Dhs-27"/>
</dbReference>
<dbReference type="InterPro" id="IPR011009">
    <property type="entry name" value="Kinase-like_dom_sf"/>
</dbReference>
<dbReference type="PANTHER" id="PTHR23020">
    <property type="entry name" value="UNCHARACTERIZED NUCLEAR HORMONE RECEPTOR-RELATED"/>
    <property type="match status" value="1"/>
</dbReference>
<feature type="transmembrane region" description="Helical" evidence="1">
    <location>
        <begin position="81"/>
        <end position="104"/>
    </location>
</feature>
<reference evidence="3" key="1">
    <citation type="submission" date="2022-11" db="UniProtKB">
        <authorList>
            <consortium name="WormBaseParasite"/>
        </authorList>
    </citation>
    <scope>IDENTIFICATION</scope>
</reference>
<keyword evidence="1" id="KW-0472">Membrane</keyword>
<evidence type="ECO:0000313" key="3">
    <source>
        <dbReference type="WBParaSite" id="PSU_v2.g13767.t1"/>
    </source>
</evidence>
<dbReference type="Pfam" id="PF07914">
    <property type="entry name" value="DUF1679"/>
    <property type="match status" value="1"/>
</dbReference>
<keyword evidence="1" id="KW-1133">Transmembrane helix</keyword>
<dbReference type="PANTHER" id="PTHR23020:SF41">
    <property type="entry name" value="AMINOGLYCOSIDE PHOSPHOTRANSFERASE DOMAIN-CONTAINING PROTEIN"/>
    <property type="match status" value="1"/>
</dbReference>
<organism evidence="2 3">
    <name type="scientific">Panagrolaimus superbus</name>
    <dbReference type="NCBI Taxonomy" id="310955"/>
    <lineage>
        <taxon>Eukaryota</taxon>
        <taxon>Metazoa</taxon>
        <taxon>Ecdysozoa</taxon>
        <taxon>Nematoda</taxon>
        <taxon>Chromadorea</taxon>
        <taxon>Rhabditida</taxon>
        <taxon>Tylenchina</taxon>
        <taxon>Panagrolaimomorpha</taxon>
        <taxon>Panagrolaimoidea</taxon>
        <taxon>Panagrolaimidae</taxon>
        <taxon>Panagrolaimus</taxon>
    </lineage>
</organism>
<dbReference type="SUPFAM" id="SSF56112">
    <property type="entry name" value="Protein kinase-like (PK-like)"/>
    <property type="match status" value="1"/>
</dbReference>
<dbReference type="AlphaFoldDB" id="A0A914Y842"/>
<dbReference type="WBParaSite" id="PSU_v2.g13767.t1">
    <property type="protein sequence ID" value="PSU_v2.g13767.t1"/>
    <property type="gene ID" value="PSU_v2.g13767"/>
</dbReference>
<name>A0A914Y842_9BILA</name>
<evidence type="ECO:0000313" key="2">
    <source>
        <dbReference type="Proteomes" id="UP000887577"/>
    </source>
</evidence>
<accession>A0A914Y842</accession>
<proteinExistence type="predicted"/>
<evidence type="ECO:0000256" key="1">
    <source>
        <dbReference type="SAM" id="Phobius"/>
    </source>
</evidence>